<proteinExistence type="predicted"/>
<accession>A0AAN8YZE7</accession>
<comment type="caution">
    <text evidence="2">The sequence shown here is derived from an EMBL/GenBank/DDBJ whole genome shotgun (WGS) entry which is preliminary data.</text>
</comment>
<evidence type="ECO:0000313" key="2">
    <source>
        <dbReference type="EMBL" id="KAK6918796.1"/>
    </source>
</evidence>
<feature type="region of interest" description="Disordered" evidence="1">
    <location>
        <begin position="72"/>
        <end position="92"/>
    </location>
</feature>
<sequence length="92" mass="10583">MQKNWNLFGVSVGMAATSLYQLARKFQLSSYMTPLNLISNSRYSHVYHSNQEELIGVHILDKHDFSENKTVAAQERKKRQRAEHVEGGIYGQ</sequence>
<reference evidence="2 3" key="1">
    <citation type="submission" date="2023-12" db="EMBL/GenBank/DDBJ databases">
        <title>A high-quality genome assembly for Dillenia turbinata (Dilleniales).</title>
        <authorList>
            <person name="Chanderbali A."/>
        </authorList>
    </citation>
    <scope>NUCLEOTIDE SEQUENCE [LARGE SCALE GENOMIC DNA]</scope>
    <source>
        <strain evidence="2">LSX21</strain>
        <tissue evidence="2">Leaf</tissue>
    </source>
</reference>
<evidence type="ECO:0000256" key="1">
    <source>
        <dbReference type="SAM" id="MobiDB-lite"/>
    </source>
</evidence>
<dbReference type="Proteomes" id="UP001370490">
    <property type="component" value="Unassembled WGS sequence"/>
</dbReference>
<organism evidence="2 3">
    <name type="scientific">Dillenia turbinata</name>
    <dbReference type="NCBI Taxonomy" id="194707"/>
    <lineage>
        <taxon>Eukaryota</taxon>
        <taxon>Viridiplantae</taxon>
        <taxon>Streptophyta</taxon>
        <taxon>Embryophyta</taxon>
        <taxon>Tracheophyta</taxon>
        <taxon>Spermatophyta</taxon>
        <taxon>Magnoliopsida</taxon>
        <taxon>eudicotyledons</taxon>
        <taxon>Gunneridae</taxon>
        <taxon>Pentapetalae</taxon>
        <taxon>Dilleniales</taxon>
        <taxon>Dilleniaceae</taxon>
        <taxon>Dillenia</taxon>
    </lineage>
</organism>
<name>A0AAN8YZE7_9MAGN</name>
<gene>
    <name evidence="2" type="ORF">RJ641_017218</name>
</gene>
<protein>
    <submittedName>
        <fullName evidence="2">Uncharacterized protein</fullName>
    </submittedName>
</protein>
<dbReference type="AlphaFoldDB" id="A0AAN8YZE7"/>
<dbReference type="EMBL" id="JBAMMX010000022">
    <property type="protein sequence ID" value="KAK6918796.1"/>
    <property type="molecule type" value="Genomic_DNA"/>
</dbReference>
<keyword evidence="3" id="KW-1185">Reference proteome</keyword>
<evidence type="ECO:0000313" key="3">
    <source>
        <dbReference type="Proteomes" id="UP001370490"/>
    </source>
</evidence>